<comment type="subcellular location">
    <subcellularLocation>
        <location evidence="1">Nucleus</location>
    </subcellularLocation>
</comment>
<feature type="region of interest" description="Disordered" evidence="6">
    <location>
        <begin position="33"/>
        <end position="73"/>
    </location>
</feature>
<dbReference type="Gene3D" id="1.20.5.170">
    <property type="match status" value="1"/>
</dbReference>
<feature type="domain" description="BZIP" evidence="7">
    <location>
        <begin position="54"/>
        <end position="100"/>
    </location>
</feature>
<dbReference type="GO" id="GO:0005634">
    <property type="term" value="C:nucleus"/>
    <property type="evidence" value="ECO:0007669"/>
    <property type="project" value="UniProtKB-SubCell"/>
</dbReference>
<keyword evidence="3" id="KW-0238">DNA-binding</keyword>
<dbReference type="InterPro" id="IPR045314">
    <property type="entry name" value="bZIP_plant_GBF1"/>
</dbReference>
<evidence type="ECO:0000313" key="9">
    <source>
        <dbReference type="Proteomes" id="UP001603857"/>
    </source>
</evidence>
<dbReference type="InterPro" id="IPR004827">
    <property type="entry name" value="bZIP"/>
</dbReference>
<dbReference type="Pfam" id="PF00170">
    <property type="entry name" value="bZIP_1"/>
    <property type="match status" value="1"/>
</dbReference>
<dbReference type="CDD" id="cd14702">
    <property type="entry name" value="bZIP_plant_GBF1"/>
    <property type="match status" value="1"/>
</dbReference>
<evidence type="ECO:0000256" key="5">
    <source>
        <dbReference type="ARBA" id="ARBA00023242"/>
    </source>
</evidence>
<dbReference type="SMART" id="SM00338">
    <property type="entry name" value="BRLZ"/>
    <property type="match status" value="1"/>
</dbReference>
<evidence type="ECO:0000256" key="4">
    <source>
        <dbReference type="ARBA" id="ARBA00023163"/>
    </source>
</evidence>
<evidence type="ECO:0000256" key="3">
    <source>
        <dbReference type="ARBA" id="ARBA00023125"/>
    </source>
</evidence>
<dbReference type="PROSITE" id="PS50217">
    <property type="entry name" value="BZIP"/>
    <property type="match status" value="1"/>
</dbReference>
<keyword evidence="4" id="KW-0804">Transcription</keyword>
<dbReference type="EMBL" id="JBGMDY010000011">
    <property type="protein sequence ID" value="KAL2317860.1"/>
    <property type="molecule type" value="Genomic_DNA"/>
</dbReference>
<dbReference type="Proteomes" id="UP001603857">
    <property type="component" value="Unassembled WGS sequence"/>
</dbReference>
<protein>
    <recommendedName>
        <fullName evidence="7">BZIP domain-containing protein</fullName>
    </recommendedName>
</protein>
<dbReference type="PANTHER" id="PTHR45764">
    <property type="entry name" value="BZIP TRANSCRIPTION FACTOR 44"/>
    <property type="match status" value="1"/>
</dbReference>
<dbReference type="FunFam" id="1.20.5.170:FF:000020">
    <property type="entry name" value="BZIP transcription factor"/>
    <property type="match status" value="1"/>
</dbReference>
<organism evidence="8 9">
    <name type="scientific">Flemingia macrophylla</name>
    <dbReference type="NCBI Taxonomy" id="520843"/>
    <lineage>
        <taxon>Eukaryota</taxon>
        <taxon>Viridiplantae</taxon>
        <taxon>Streptophyta</taxon>
        <taxon>Embryophyta</taxon>
        <taxon>Tracheophyta</taxon>
        <taxon>Spermatophyta</taxon>
        <taxon>Magnoliopsida</taxon>
        <taxon>eudicotyledons</taxon>
        <taxon>Gunneridae</taxon>
        <taxon>Pentapetalae</taxon>
        <taxon>rosids</taxon>
        <taxon>fabids</taxon>
        <taxon>Fabales</taxon>
        <taxon>Fabaceae</taxon>
        <taxon>Papilionoideae</taxon>
        <taxon>50 kb inversion clade</taxon>
        <taxon>NPAAA clade</taxon>
        <taxon>indigoferoid/millettioid clade</taxon>
        <taxon>Phaseoleae</taxon>
        <taxon>Flemingia</taxon>
    </lineage>
</organism>
<dbReference type="PANTHER" id="PTHR45764:SF52">
    <property type="entry name" value="BASIC LEUCINE ZIPPER 4"/>
    <property type="match status" value="1"/>
</dbReference>
<proteinExistence type="predicted"/>
<reference evidence="8 9" key="1">
    <citation type="submission" date="2024-08" db="EMBL/GenBank/DDBJ databases">
        <title>Insights into the chromosomal genome structure of Flemingia macrophylla.</title>
        <authorList>
            <person name="Ding Y."/>
            <person name="Zhao Y."/>
            <person name="Bi W."/>
            <person name="Wu M."/>
            <person name="Zhao G."/>
            <person name="Gong Y."/>
            <person name="Li W."/>
            <person name="Zhang P."/>
        </authorList>
    </citation>
    <scope>NUCLEOTIDE SEQUENCE [LARGE SCALE GENOMIC DNA]</scope>
    <source>
        <strain evidence="8">DYQJB</strain>
        <tissue evidence="8">Leaf</tissue>
    </source>
</reference>
<dbReference type="GO" id="GO:0003677">
    <property type="term" value="F:DNA binding"/>
    <property type="evidence" value="ECO:0007669"/>
    <property type="project" value="UniProtKB-KW"/>
</dbReference>
<evidence type="ECO:0000256" key="6">
    <source>
        <dbReference type="SAM" id="MobiDB-lite"/>
    </source>
</evidence>
<evidence type="ECO:0000313" key="8">
    <source>
        <dbReference type="EMBL" id="KAL2317860.1"/>
    </source>
</evidence>
<keyword evidence="2" id="KW-0805">Transcription regulation</keyword>
<keyword evidence="9" id="KW-1185">Reference proteome</keyword>
<dbReference type="AlphaFoldDB" id="A0ABD1L2X2"/>
<comment type="caution">
    <text evidence="8">The sequence shown here is derived from an EMBL/GenBank/DDBJ whole genome shotgun (WGS) entry which is preliminary data.</text>
</comment>
<evidence type="ECO:0000259" key="7">
    <source>
        <dbReference type="PROSITE" id="PS50217"/>
    </source>
</evidence>
<keyword evidence="5" id="KW-0539">Nucleus</keyword>
<evidence type="ECO:0000256" key="2">
    <source>
        <dbReference type="ARBA" id="ARBA00023015"/>
    </source>
</evidence>
<dbReference type="GO" id="GO:0046982">
    <property type="term" value="F:protein heterodimerization activity"/>
    <property type="evidence" value="ECO:0007669"/>
    <property type="project" value="UniProtKB-ARBA"/>
</dbReference>
<evidence type="ECO:0000256" key="1">
    <source>
        <dbReference type="ARBA" id="ARBA00004123"/>
    </source>
</evidence>
<sequence length="142" mass="16778">MLFQQAEAVHPSHNPVLETNLTLSELEELFSLLNEPPSPESGSQDSNRAIRPVHERKLRRMQSNRESARRSRWRKKRHLENLTNQVNRFKVENRELKNRLCFTMHHNLLLSVENERLRSEFVTLMATLSDLYQILGTMMISQ</sequence>
<gene>
    <name evidence="8" type="ORF">Fmac_031736</name>
</gene>
<accession>A0ABD1L2X2</accession>
<name>A0ABD1L2X2_9FABA</name>
<dbReference type="SUPFAM" id="SSF57959">
    <property type="entry name" value="Leucine zipper domain"/>
    <property type="match status" value="1"/>
</dbReference>
<dbReference type="InterPro" id="IPR046347">
    <property type="entry name" value="bZIP_sf"/>
</dbReference>
<dbReference type="PROSITE" id="PS00036">
    <property type="entry name" value="BZIP_BASIC"/>
    <property type="match status" value="1"/>
</dbReference>